<dbReference type="Proteomes" id="UP000004457">
    <property type="component" value="Unassembled WGS sequence"/>
</dbReference>
<reference evidence="1 2" key="1">
    <citation type="submission" date="2009-01" db="EMBL/GenBank/DDBJ databases">
        <authorList>
            <person name="Fulton L."/>
            <person name="Clifton S."/>
            <person name="Chinwalla A.T."/>
            <person name="Mitreva M."/>
            <person name="Sodergren E."/>
            <person name="Weinstock G."/>
            <person name="Clifton S."/>
            <person name="Dooling D.J."/>
            <person name="Fulton B."/>
            <person name="Minx P."/>
            <person name="Pepin K.H."/>
            <person name="Johnson M."/>
            <person name="Bhonagiri V."/>
            <person name="Nash W.E."/>
            <person name="Mardis E.R."/>
            <person name="Wilson R.K."/>
        </authorList>
    </citation>
    <scope>NUCLEOTIDE SEQUENCE [LARGE SCALE GENOMIC DNA]</scope>
    <source>
        <strain evidence="1 2">NRL30031/H210</strain>
    </source>
</reference>
<evidence type="ECO:0000313" key="1">
    <source>
        <dbReference type="EMBL" id="EEG33907.1"/>
    </source>
</evidence>
<name>C0EM45_NEIFL</name>
<dbReference type="EMBL" id="ACEN01000025">
    <property type="protein sequence ID" value="EEG33907.1"/>
    <property type="molecule type" value="Genomic_DNA"/>
</dbReference>
<protein>
    <submittedName>
        <fullName evidence="1">Uncharacterized protein</fullName>
    </submittedName>
</protein>
<comment type="caution">
    <text evidence="1">The sequence shown here is derived from an EMBL/GenBank/DDBJ whole genome shotgun (WGS) entry which is preliminary data.</text>
</comment>
<proteinExistence type="predicted"/>
<accession>C0EM45</accession>
<sequence>MGWAKDIQILSDGLLIGCYCKAENRFHKIQNRPSETYPADSSL</sequence>
<dbReference type="AlphaFoldDB" id="C0EM45"/>
<keyword evidence="2" id="KW-1185">Reference proteome</keyword>
<evidence type="ECO:0000313" key="2">
    <source>
        <dbReference type="Proteomes" id="UP000004457"/>
    </source>
</evidence>
<gene>
    <name evidence="1" type="ORF">NEIFLAOT_01008</name>
</gene>
<organism evidence="1 2">
    <name type="scientific">Neisseria flavescens NRL30031/H210</name>
    <dbReference type="NCBI Taxonomy" id="546264"/>
    <lineage>
        <taxon>Bacteria</taxon>
        <taxon>Pseudomonadati</taxon>
        <taxon>Pseudomonadota</taxon>
        <taxon>Betaproteobacteria</taxon>
        <taxon>Neisseriales</taxon>
        <taxon>Neisseriaceae</taxon>
        <taxon>Neisseria</taxon>
    </lineage>
</organism>